<accession>A0A1H8UZ69</accession>
<organism evidence="1 2">
    <name type="scientific">Actinacidiphila rubida</name>
    <dbReference type="NCBI Taxonomy" id="310780"/>
    <lineage>
        <taxon>Bacteria</taxon>
        <taxon>Bacillati</taxon>
        <taxon>Actinomycetota</taxon>
        <taxon>Actinomycetes</taxon>
        <taxon>Kitasatosporales</taxon>
        <taxon>Streptomycetaceae</taxon>
        <taxon>Actinacidiphila</taxon>
    </lineage>
</organism>
<evidence type="ECO:0000313" key="2">
    <source>
        <dbReference type="Proteomes" id="UP000181951"/>
    </source>
</evidence>
<keyword evidence="2" id="KW-1185">Reference proteome</keyword>
<dbReference type="Proteomes" id="UP000181951">
    <property type="component" value="Unassembled WGS sequence"/>
</dbReference>
<sequence length="91" mass="10048">MLTLPCDLAWATTWESEANECLAPLLSLPRLPVVTWPEPSEKPEPSGPRWKTRTCLGWAAGRPFARLDDEITDVDRATADFAALDGRLRAG</sequence>
<reference evidence="1 2" key="1">
    <citation type="submission" date="2016-10" db="EMBL/GenBank/DDBJ databases">
        <authorList>
            <person name="de Groot N.N."/>
        </authorList>
    </citation>
    <scope>NUCLEOTIDE SEQUENCE [LARGE SCALE GENOMIC DNA]</scope>
    <source>
        <strain evidence="1 2">CGMCC 4.2026</strain>
    </source>
</reference>
<dbReference type="STRING" id="310780.SAMN05216267_10959"/>
<gene>
    <name evidence="1" type="ORF">SAMN05216267_10959</name>
</gene>
<dbReference type="AlphaFoldDB" id="A0A1H8UZ69"/>
<proteinExistence type="predicted"/>
<dbReference type="EMBL" id="FODD01000095">
    <property type="protein sequence ID" value="SEP08512.1"/>
    <property type="molecule type" value="Genomic_DNA"/>
</dbReference>
<evidence type="ECO:0000313" key="1">
    <source>
        <dbReference type="EMBL" id="SEP08512.1"/>
    </source>
</evidence>
<protein>
    <submittedName>
        <fullName evidence="1">Uncharacterized protein</fullName>
    </submittedName>
</protein>
<name>A0A1H8UZ69_9ACTN</name>